<dbReference type="CDD" id="cd02440">
    <property type="entry name" value="AdoMet_MTases"/>
    <property type="match status" value="1"/>
</dbReference>
<dbReference type="PANTHER" id="PTHR43591">
    <property type="entry name" value="METHYLTRANSFERASE"/>
    <property type="match status" value="1"/>
</dbReference>
<keyword evidence="2" id="KW-0808">Transferase</keyword>
<dbReference type="Proteomes" id="UP000638560">
    <property type="component" value="Unassembled WGS sequence"/>
</dbReference>
<organism evidence="2 3">
    <name type="scientific">Plantactinospora alkalitolerans</name>
    <dbReference type="NCBI Taxonomy" id="2789879"/>
    <lineage>
        <taxon>Bacteria</taxon>
        <taxon>Bacillati</taxon>
        <taxon>Actinomycetota</taxon>
        <taxon>Actinomycetes</taxon>
        <taxon>Micromonosporales</taxon>
        <taxon>Micromonosporaceae</taxon>
        <taxon>Plantactinospora</taxon>
    </lineage>
</organism>
<evidence type="ECO:0000259" key="1">
    <source>
        <dbReference type="Pfam" id="PF08241"/>
    </source>
</evidence>
<reference evidence="2 3" key="1">
    <citation type="submission" date="2020-11" db="EMBL/GenBank/DDBJ databases">
        <title>A novel isolate from a Black sea contaminated sediment with potential to produce alkanes: Plantactinospora alkalitolerans sp. nov.</title>
        <authorList>
            <person name="Carro L."/>
            <person name="Veyisoglu A."/>
            <person name="Guven K."/>
            <person name="Schumann P."/>
            <person name="Klenk H.-P."/>
            <person name="Sahin N."/>
        </authorList>
    </citation>
    <scope>NUCLEOTIDE SEQUENCE [LARGE SCALE GENOMIC DNA]</scope>
    <source>
        <strain evidence="2 3">S1510</strain>
    </source>
</reference>
<dbReference type="GO" id="GO:0008168">
    <property type="term" value="F:methyltransferase activity"/>
    <property type="evidence" value="ECO:0007669"/>
    <property type="project" value="UniProtKB-KW"/>
</dbReference>
<keyword evidence="2" id="KW-0489">Methyltransferase</keyword>
<keyword evidence="3" id="KW-1185">Reference proteome</keyword>
<name>A0ABS0H2A8_9ACTN</name>
<dbReference type="RefSeq" id="WP_196203839.1">
    <property type="nucleotide sequence ID" value="NZ_JADPUN010000226.1"/>
</dbReference>
<dbReference type="InterPro" id="IPR029063">
    <property type="entry name" value="SAM-dependent_MTases_sf"/>
</dbReference>
<accession>A0ABS0H2A8</accession>
<dbReference type="Gene3D" id="3.40.50.150">
    <property type="entry name" value="Vaccinia Virus protein VP39"/>
    <property type="match status" value="1"/>
</dbReference>
<dbReference type="PANTHER" id="PTHR43591:SF24">
    <property type="entry name" value="2-METHOXY-6-POLYPRENYL-1,4-BENZOQUINOL METHYLASE, MITOCHONDRIAL"/>
    <property type="match status" value="1"/>
</dbReference>
<sequence>MTAFDRMQRTHWAGQAEAYERSFVQLCAHPAAALLDAARVRAGTRVLDVGTGPGTVAGLACAREARVMAVDAEFSMLGLARRRVPQAGLCHAVLPELPFPDDHFDAVVANFVLNHVGDPAVSVAELRRIVRPGGRIAATVWPSPRPPLQRLWEQVFDAAGVRRPADEPAVPPERDFAHTAEGFCELLRSASLTDVRCETIAWVHQTDPEDWWYGTASGIGRLGRVMAAQPPEVVEQIRQHYDRLTTIHLTDGGVLALPTAALLASGRVP</sequence>
<dbReference type="EMBL" id="JADPUN010000226">
    <property type="protein sequence ID" value="MBF9132309.1"/>
    <property type="molecule type" value="Genomic_DNA"/>
</dbReference>
<dbReference type="SUPFAM" id="SSF53335">
    <property type="entry name" value="S-adenosyl-L-methionine-dependent methyltransferases"/>
    <property type="match status" value="1"/>
</dbReference>
<evidence type="ECO:0000313" key="3">
    <source>
        <dbReference type="Proteomes" id="UP000638560"/>
    </source>
</evidence>
<dbReference type="InterPro" id="IPR013216">
    <property type="entry name" value="Methyltransf_11"/>
</dbReference>
<feature type="domain" description="Methyltransferase type 11" evidence="1">
    <location>
        <begin position="47"/>
        <end position="137"/>
    </location>
</feature>
<dbReference type="Pfam" id="PF08241">
    <property type="entry name" value="Methyltransf_11"/>
    <property type="match status" value="1"/>
</dbReference>
<dbReference type="GO" id="GO:0032259">
    <property type="term" value="P:methylation"/>
    <property type="evidence" value="ECO:0007669"/>
    <property type="project" value="UniProtKB-KW"/>
</dbReference>
<proteinExistence type="predicted"/>
<comment type="caution">
    <text evidence="2">The sequence shown here is derived from an EMBL/GenBank/DDBJ whole genome shotgun (WGS) entry which is preliminary data.</text>
</comment>
<protein>
    <submittedName>
        <fullName evidence="2">Methyltransferase domain-containing protein</fullName>
    </submittedName>
</protein>
<gene>
    <name evidence="2" type="ORF">I0C86_25665</name>
</gene>
<evidence type="ECO:0000313" key="2">
    <source>
        <dbReference type="EMBL" id="MBF9132309.1"/>
    </source>
</evidence>